<feature type="chain" id="PRO_5020523392" evidence="2">
    <location>
        <begin position="20"/>
        <end position="441"/>
    </location>
</feature>
<proteinExistence type="predicted"/>
<name>A0A4P9VYD7_9FUNG</name>
<sequence length="441" mass="46189">MIPTNILVLALCLAALTSAAPAAPSFASIDISRNPTTGAQARAEADKICPANSSAAALGAIHDVAEQEEVSVFVPAIQAAKGNNAKTTALLCQLNRNKVLKNTCTVNRLEIVKNNPTLLAKKLKAIVDDAAAVDKFCTEVNPSLFIGTSALAAGSKGDSKTPAGKGTKDRHSKGTHRNGTHKAHTKGRHTKGKGIVKGTVPATGKAALPSFASIDISRNPTNGAQVLAEAAKECPVNGSASAAGAIHDVAEQQEVTVFQPALKAANGSKAKTTALLCQLNRNKVLKNTCTINRLEVVKNNPTLLAKKRKAVVDDAAAVDKFCAGVDTSLFLAFNETRAAIIDPFPPSGFSESAQRISSALGHLSSTLFEPARGSPERDHVEAVEPAGRYPQGPTRHLSEPQIAFLNWPSSNRVGPSFPWPTPLRRSQTLHASLKLGTSPKT</sequence>
<dbReference type="Proteomes" id="UP000269721">
    <property type="component" value="Unassembled WGS sequence"/>
</dbReference>
<evidence type="ECO:0000256" key="1">
    <source>
        <dbReference type="SAM" id="MobiDB-lite"/>
    </source>
</evidence>
<evidence type="ECO:0000256" key="2">
    <source>
        <dbReference type="SAM" id="SignalP"/>
    </source>
</evidence>
<evidence type="ECO:0000313" key="4">
    <source>
        <dbReference type="Proteomes" id="UP000269721"/>
    </source>
</evidence>
<keyword evidence="2" id="KW-0732">Signal</keyword>
<keyword evidence="4" id="KW-1185">Reference proteome</keyword>
<evidence type="ECO:0000313" key="3">
    <source>
        <dbReference type="EMBL" id="RKO84789.1"/>
    </source>
</evidence>
<feature type="signal peptide" evidence="2">
    <location>
        <begin position="1"/>
        <end position="19"/>
    </location>
</feature>
<feature type="region of interest" description="Disordered" evidence="1">
    <location>
        <begin position="416"/>
        <end position="441"/>
    </location>
</feature>
<feature type="compositionally biased region" description="Basic residues" evidence="1">
    <location>
        <begin position="168"/>
        <end position="194"/>
    </location>
</feature>
<reference evidence="4" key="1">
    <citation type="journal article" date="2018" name="Nat. Microbiol.">
        <title>Leveraging single-cell genomics to expand the fungal tree of life.</title>
        <authorList>
            <person name="Ahrendt S.R."/>
            <person name="Quandt C.A."/>
            <person name="Ciobanu D."/>
            <person name="Clum A."/>
            <person name="Salamov A."/>
            <person name="Andreopoulos B."/>
            <person name="Cheng J.F."/>
            <person name="Woyke T."/>
            <person name="Pelin A."/>
            <person name="Henrissat B."/>
            <person name="Reynolds N.K."/>
            <person name="Benny G.L."/>
            <person name="Smith M.E."/>
            <person name="James T.Y."/>
            <person name="Grigoriev I.V."/>
        </authorList>
    </citation>
    <scope>NUCLEOTIDE SEQUENCE [LARGE SCALE GENOMIC DNA]</scope>
</reference>
<gene>
    <name evidence="3" type="ORF">BDK51DRAFT_48150</name>
</gene>
<dbReference type="OrthoDB" id="2151417at2759"/>
<protein>
    <submittedName>
        <fullName evidence="3">Uncharacterized protein</fullName>
    </submittedName>
</protein>
<accession>A0A4P9VYD7</accession>
<feature type="region of interest" description="Disordered" evidence="1">
    <location>
        <begin position="153"/>
        <end position="196"/>
    </location>
</feature>
<dbReference type="AlphaFoldDB" id="A0A4P9VYD7"/>
<dbReference type="EMBL" id="KZ999733">
    <property type="protein sequence ID" value="RKO84789.1"/>
    <property type="molecule type" value="Genomic_DNA"/>
</dbReference>
<organism evidence="3 4">
    <name type="scientific">Blyttiomyces helicus</name>
    <dbReference type="NCBI Taxonomy" id="388810"/>
    <lineage>
        <taxon>Eukaryota</taxon>
        <taxon>Fungi</taxon>
        <taxon>Fungi incertae sedis</taxon>
        <taxon>Chytridiomycota</taxon>
        <taxon>Chytridiomycota incertae sedis</taxon>
        <taxon>Chytridiomycetes</taxon>
        <taxon>Chytridiomycetes incertae sedis</taxon>
        <taxon>Blyttiomyces</taxon>
    </lineage>
</organism>